<accession>A0A0A0KUT5</accession>
<gene>
    <name evidence="1" type="ORF">Csa_5G649340</name>
</gene>
<dbReference type="Proteomes" id="UP000029981">
    <property type="component" value="Chromosome 5"/>
</dbReference>
<reference evidence="1 2" key="3">
    <citation type="journal article" date="2010" name="BMC Genomics">
        <title>Transcriptome sequencing and comparative analysis of cucumber flowers with different sex types.</title>
        <authorList>
            <person name="Guo S."/>
            <person name="Zheng Y."/>
            <person name="Joung J.G."/>
            <person name="Liu S."/>
            <person name="Zhang Z."/>
            <person name="Crasta O.R."/>
            <person name="Sobral B.W."/>
            <person name="Xu Y."/>
            <person name="Huang S."/>
            <person name="Fei Z."/>
        </authorList>
    </citation>
    <scope>NUCLEOTIDE SEQUENCE [LARGE SCALE GENOMIC DNA]</scope>
    <source>
        <strain evidence="2">cv. 9930</strain>
    </source>
</reference>
<sequence length="52" mass="5990">MRLRTEARGNVMESDLALERDLKREAVQTLISLKITQNLLLARIVYDFRSAA</sequence>
<name>A0A0A0KUT5_CUCSA</name>
<dbReference type="Gramene" id="KGN52664">
    <property type="protein sequence ID" value="KGN52664"/>
    <property type="gene ID" value="Csa_5G649340"/>
</dbReference>
<keyword evidence="2" id="KW-1185">Reference proteome</keyword>
<dbReference type="EMBL" id="CM002926">
    <property type="protein sequence ID" value="KGN52664.1"/>
    <property type="molecule type" value="Genomic_DNA"/>
</dbReference>
<reference evidence="1 2" key="4">
    <citation type="journal article" date="2011" name="BMC Genomics">
        <title>RNA-Seq improves annotation of protein-coding genes in the cucumber genome.</title>
        <authorList>
            <person name="Li Z."/>
            <person name="Zhang Z."/>
            <person name="Yan P."/>
            <person name="Huang S."/>
            <person name="Fei Z."/>
            <person name="Lin K."/>
        </authorList>
    </citation>
    <scope>NUCLEOTIDE SEQUENCE [LARGE SCALE GENOMIC DNA]</scope>
    <source>
        <strain evidence="2">cv. 9930</strain>
    </source>
</reference>
<protein>
    <submittedName>
        <fullName evidence="1">Uncharacterized protein</fullName>
    </submittedName>
</protein>
<proteinExistence type="predicted"/>
<reference evidence="1 2" key="2">
    <citation type="journal article" date="2009" name="PLoS ONE">
        <title>An integrated genetic and cytogenetic map of the cucumber genome.</title>
        <authorList>
            <person name="Ren Y."/>
            <person name="Zhang Z."/>
            <person name="Liu J."/>
            <person name="Staub J.E."/>
            <person name="Han Y."/>
            <person name="Cheng Z."/>
            <person name="Li X."/>
            <person name="Lu J."/>
            <person name="Miao H."/>
            <person name="Kang H."/>
            <person name="Xie B."/>
            <person name="Gu X."/>
            <person name="Wang X."/>
            <person name="Du Y."/>
            <person name="Jin W."/>
            <person name="Huang S."/>
        </authorList>
    </citation>
    <scope>NUCLEOTIDE SEQUENCE [LARGE SCALE GENOMIC DNA]</scope>
    <source>
        <strain evidence="2">cv. 9930</strain>
    </source>
</reference>
<evidence type="ECO:0000313" key="1">
    <source>
        <dbReference type="EMBL" id="KGN52664.1"/>
    </source>
</evidence>
<reference evidence="1 2" key="1">
    <citation type="journal article" date="2009" name="Nat. Genet.">
        <title>The genome of the cucumber, Cucumis sativus L.</title>
        <authorList>
            <person name="Huang S."/>
            <person name="Li R."/>
            <person name="Zhang Z."/>
            <person name="Li L."/>
            <person name="Gu X."/>
            <person name="Fan W."/>
            <person name="Lucas W.J."/>
            <person name="Wang X."/>
            <person name="Xie B."/>
            <person name="Ni P."/>
            <person name="Ren Y."/>
            <person name="Zhu H."/>
            <person name="Li J."/>
            <person name="Lin K."/>
            <person name="Jin W."/>
            <person name="Fei Z."/>
            <person name="Li G."/>
            <person name="Staub J."/>
            <person name="Kilian A."/>
            <person name="van der Vossen E.A."/>
            <person name="Wu Y."/>
            <person name="Guo J."/>
            <person name="He J."/>
            <person name="Jia Z."/>
            <person name="Ren Y."/>
            <person name="Tian G."/>
            <person name="Lu Y."/>
            <person name="Ruan J."/>
            <person name="Qian W."/>
            <person name="Wang M."/>
            <person name="Huang Q."/>
            <person name="Li B."/>
            <person name="Xuan Z."/>
            <person name="Cao J."/>
            <person name="Asan"/>
            <person name="Wu Z."/>
            <person name="Zhang J."/>
            <person name="Cai Q."/>
            <person name="Bai Y."/>
            <person name="Zhao B."/>
            <person name="Han Y."/>
            <person name="Li Y."/>
            <person name="Li X."/>
            <person name="Wang S."/>
            <person name="Shi Q."/>
            <person name="Liu S."/>
            <person name="Cho W.K."/>
            <person name="Kim J.Y."/>
            <person name="Xu Y."/>
            <person name="Heller-Uszynska K."/>
            <person name="Miao H."/>
            <person name="Cheng Z."/>
            <person name="Zhang S."/>
            <person name="Wu J."/>
            <person name="Yang Y."/>
            <person name="Kang H."/>
            <person name="Li M."/>
            <person name="Liang H."/>
            <person name="Ren X."/>
            <person name="Shi Z."/>
            <person name="Wen M."/>
            <person name="Jian M."/>
            <person name="Yang H."/>
            <person name="Zhang G."/>
            <person name="Yang Z."/>
            <person name="Chen R."/>
            <person name="Liu S."/>
            <person name="Li J."/>
            <person name="Ma L."/>
            <person name="Liu H."/>
            <person name="Zhou Y."/>
            <person name="Zhao J."/>
            <person name="Fang X."/>
            <person name="Li G."/>
            <person name="Fang L."/>
            <person name="Li Y."/>
            <person name="Liu D."/>
            <person name="Zheng H."/>
            <person name="Zhang Y."/>
            <person name="Qin N."/>
            <person name="Li Z."/>
            <person name="Yang G."/>
            <person name="Yang S."/>
            <person name="Bolund L."/>
            <person name="Kristiansen K."/>
            <person name="Zheng H."/>
            <person name="Li S."/>
            <person name="Zhang X."/>
            <person name="Yang H."/>
            <person name="Wang J."/>
            <person name="Sun R."/>
            <person name="Zhang B."/>
            <person name="Jiang S."/>
            <person name="Wang J."/>
            <person name="Du Y."/>
            <person name="Li S."/>
        </authorList>
    </citation>
    <scope>NUCLEOTIDE SEQUENCE [LARGE SCALE GENOMIC DNA]</scope>
    <source>
        <strain evidence="2">cv. 9930</strain>
    </source>
</reference>
<evidence type="ECO:0000313" key="2">
    <source>
        <dbReference type="Proteomes" id="UP000029981"/>
    </source>
</evidence>
<organism evidence="1 2">
    <name type="scientific">Cucumis sativus</name>
    <name type="common">Cucumber</name>
    <dbReference type="NCBI Taxonomy" id="3659"/>
    <lineage>
        <taxon>Eukaryota</taxon>
        <taxon>Viridiplantae</taxon>
        <taxon>Streptophyta</taxon>
        <taxon>Embryophyta</taxon>
        <taxon>Tracheophyta</taxon>
        <taxon>Spermatophyta</taxon>
        <taxon>Magnoliopsida</taxon>
        <taxon>eudicotyledons</taxon>
        <taxon>Gunneridae</taxon>
        <taxon>Pentapetalae</taxon>
        <taxon>rosids</taxon>
        <taxon>fabids</taxon>
        <taxon>Cucurbitales</taxon>
        <taxon>Cucurbitaceae</taxon>
        <taxon>Benincaseae</taxon>
        <taxon>Cucumis</taxon>
    </lineage>
</organism>
<dbReference type="AlphaFoldDB" id="A0A0A0KUT5"/>